<evidence type="ECO:0000313" key="2">
    <source>
        <dbReference type="EMBL" id="ANU58336.1"/>
    </source>
</evidence>
<reference evidence="3" key="1">
    <citation type="submission" date="2016-04" db="EMBL/GenBank/DDBJ databases">
        <title>Complete Genome Sequences of Twelve Strains of a Stable Defined Moderately Diverse Mouse Microbiota 2 (sDMDMm2).</title>
        <authorList>
            <person name="Uchimura Y."/>
            <person name="Wyss M."/>
            <person name="Brugiroux S."/>
            <person name="Limenitakis J.P."/>
            <person name="Stecher B."/>
            <person name="McCoy K.D."/>
            <person name="Macpherson A.J."/>
        </authorList>
    </citation>
    <scope>NUCLEOTIDE SEQUENCE [LARGE SCALE GENOMIC DNA]</scope>
    <source>
        <strain evidence="3">I48</strain>
    </source>
</reference>
<protein>
    <submittedName>
        <fullName evidence="2">Uncharacterized protein</fullName>
    </submittedName>
</protein>
<dbReference type="KEGG" id="bcae:A4V03_12770"/>
<dbReference type="AlphaFoldDB" id="A0A1C7H307"/>
<dbReference type="Proteomes" id="UP000092631">
    <property type="component" value="Chromosome"/>
</dbReference>
<name>A0A1C7H307_9BACE</name>
<accession>A0A1C7H307</accession>
<proteinExistence type="predicted"/>
<evidence type="ECO:0000256" key="1">
    <source>
        <dbReference type="SAM" id="MobiDB-lite"/>
    </source>
</evidence>
<sequence>MLSTIAGGRKFSDRRPVLLTDANATKEDLSAFRKTQRTVCGFASFNNRTSNSASFSLREAFIFVSWQMLSKYLFNFRTKRERRGNEGDTKGIRRSDEKAAEKRRKDKKTESSGRLRKEIFFVFLSVR</sequence>
<dbReference type="EMBL" id="CP015401">
    <property type="protein sequence ID" value="ANU58336.1"/>
    <property type="molecule type" value="Genomic_DNA"/>
</dbReference>
<evidence type="ECO:0000313" key="3">
    <source>
        <dbReference type="Proteomes" id="UP000092631"/>
    </source>
</evidence>
<keyword evidence="3" id="KW-1185">Reference proteome</keyword>
<feature type="region of interest" description="Disordered" evidence="1">
    <location>
        <begin position="82"/>
        <end position="112"/>
    </location>
</feature>
<feature type="compositionally biased region" description="Basic and acidic residues" evidence="1">
    <location>
        <begin position="83"/>
        <end position="100"/>
    </location>
</feature>
<organism evidence="2 3">
    <name type="scientific">Bacteroides caecimuris</name>
    <dbReference type="NCBI Taxonomy" id="1796613"/>
    <lineage>
        <taxon>Bacteria</taxon>
        <taxon>Pseudomonadati</taxon>
        <taxon>Bacteroidota</taxon>
        <taxon>Bacteroidia</taxon>
        <taxon>Bacteroidales</taxon>
        <taxon>Bacteroidaceae</taxon>
        <taxon>Bacteroides</taxon>
    </lineage>
</organism>
<gene>
    <name evidence="2" type="ORF">A4V03_12770</name>
</gene>